<dbReference type="GO" id="GO:0015031">
    <property type="term" value="P:protein transport"/>
    <property type="evidence" value="ECO:0007669"/>
    <property type="project" value="UniProtKB-KW"/>
</dbReference>
<evidence type="ECO:0000256" key="7">
    <source>
        <dbReference type="ARBA" id="ARBA00022989"/>
    </source>
</evidence>
<dbReference type="CDD" id="cd06261">
    <property type="entry name" value="TM_PBP2"/>
    <property type="match status" value="1"/>
</dbReference>
<feature type="transmembrane region" description="Helical" evidence="9">
    <location>
        <begin position="115"/>
        <end position="133"/>
    </location>
</feature>
<feature type="domain" description="ABC transmembrane type-1" evidence="10">
    <location>
        <begin position="76"/>
        <end position="266"/>
    </location>
</feature>
<feature type="transmembrane region" description="Helical" evidence="9">
    <location>
        <begin position="17"/>
        <end position="40"/>
    </location>
</feature>
<keyword evidence="5" id="KW-0571">Peptide transport</keyword>
<comment type="subcellular location">
    <subcellularLocation>
        <location evidence="1 9">Cell membrane</location>
        <topology evidence="1 9">Multi-pass membrane protein</topology>
    </subcellularLocation>
</comment>
<dbReference type="InterPro" id="IPR035906">
    <property type="entry name" value="MetI-like_sf"/>
</dbReference>
<dbReference type="InterPro" id="IPR000515">
    <property type="entry name" value="MetI-like"/>
</dbReference>
<name>A0A0R3L3K4_9BRAD</name>
<gene>
    <name evidence="11" type="ORF">CP49_05150</name>
</gene>
<dbReference type="GO" id="GO:0055085">
    <property type="term" value="P:transmembrane transport"/>
    <property type="evidence" value="ECO:0007669"/>
    <property type="project" value="InterPro"/>
</dbReference>
<evidence type="ECO:0000259" key="10">
    <source>
        <dbReference type="PROSITE" id="PS50928"/>
    </source>
</evidence>
<dbReference type="InterPro" id="IPR025966">
    <property type="entry name" value="OppC_N"/>
</dbReference>
<keyword evidence="8 9" id="KW-0472">Membrane</keyword>
<evidence type="ECO:0000313" key="12">
    <source>
        <dbReference type="Proteomes" id="UP000051913"/>
    </source>
</evidence>
<feature type="transmembrane region" description="Helical" evidence="9">
    <location>
        <begin position="197"/>
        <end position="222"/>
    </location>
</feature>
<keyword evidence="6" id="KW-0653">Protein transport</keyword>
<dbReference type="Pfam" id="PF00528">
    <property type="entry name" value="BPD_transp_1"/>
    <property type="match status" value="1"/>
</dbReference>
<keyword evidence="3" id="KW-1003">Cell membrane</keyword>
<evidence type="ECO:0000256" key="3">
    <source>
        <dbReference type="ARBA" id="ARBA00022475"/>
    </source>
</evidence>
<organism evidence="11 12">
    <name type="scientific">Bradyrhizobium valentinum</name>
    <dbReference type="NCBI Taxonomy" id="1518501"/>
    <lineage>
        <taxon>Bacteria</taxon>
        <taxon>Pseudomonadati</taxon>
        <taxon>Pseudomonadota</taxon>
        <taxon>Alphaproteobacteria</taxon>
        <taxon>Hyphomicrobiales</taxon>
        <taxon>Nitrobacteraceae</taxon>
        <taxon>Bradyrhizobium</taxon>
    </lineage>
</organism>
<accession>A0A0R3L3K4</accession>
<keyword evidence="12" id="KW-1185">Reference proteome</keyword>
<dbReference type="EMBL" id="LLXX01000153">
    <property type="protein sequence ID" value="KRR02155.1"/>
    <property type="molecule type" value="Genomic_DNA"/>
</dbReference>
<comment type="similarity">
    <text evidence="9">Belongs to the binding-protein-dependent transport system permease family.</text>
</comment>
<evidence type="ECO:0000256" key="9">
    <source>
        <dbReference type="RuleBase" id="RU363032"/>
    </source>
</evidence>
<reference evidence="11 12" key="1">
    <citation type="submission" date="2014-03" db="EMBL/GenBank/DDBJ databases">
        <title>Bradyrhizobium valentinum sp. nov., isolated from effective nodules of Lupinus mariae-josephae, a lupine endemic of basic-lime soils in Eastern Spain.</title>
        <authorList>
            <person name="Duran D."/>
            <person name="Rey L."/>
            <person name="Navarro A."/>
            <person name="Busquets A."/>
            <person name="Imperial J."/>
            <person name="Ruiz-Argueso T."/>
        </authorList>
    </citation>
    <scope>NUCLEOTIDE SEQUENCE [LARGE SCALE GENOMIC DNA]</scope>
    <source>
        <strain evidence="11 12">LmjM3</strain>
    </source>
</reference>
<keyword evidence="2 9" id="KW-0813">Transport</keyword>
<evidence type="ECO:0000256" key="2">
    <source>
        <dbReference type="ARBA" id="ARBA00022448"/>
    </source>
</evidence>
<dbReference type="GO" id="GO:0005886">
    <property type="term" value="C:plasma membrane"/>
    <property type="evidence" value="ECO:0007669"/>
    <property type="project" value="UniProtKB-SubCell"/>
</dbReference>
<dbReference type="Pfam" id="PF12911">
    <property type="entry name" value="OppC_N"/>
    <property type="match status" value="1"/>
</dbReference>
<evidence type="ECO:0000256" key="1">
    <source>
        <dbReference type="ARBA" id="ARBA00004651"/>
    </source>
</evidence>
<dbReference type="Proteomes" id="UP000051913">
    <property type="component" value="Unassembled WGS sequence"/>
</dbReference>
<evidence type="ECO:0000256" key="5">
    <source>
        <dbReference type="ARBA" id="ARBA00022856"/>
    </source>
</evidence>
<sequence length="281" mass="30044">MASSLVWQRLQRNPVSFAALCVIVLIAAAAILAPIVAPYAPDATDPAASLQPPSWQHPLGTDEFGRDQLSRIIFAARVDLLVAFAATLIAVTIGGLLGAVVGYSRGWADTLAMRVVDALMAFPAFVLAMGITAGLGNSITNVAIAISITQVPAYLRLTRGEMLRLREMEYADAARTLGNPTWRIVLIHLLPNCLPPLIVQATLSTGFALLTMASLSFIGLGIQPPQSEWGVMTAEGASQIVTGEWWLFLFPGLAIMVSVLAFNLIGDGLRDLLDPRMRGLR</sequence>
<feature type="transmembrane region" description="Helical" evidence="9">
    <location>
        <begin position="80"/>
        <end position="103"/>
    </location>
</feature>
<evidence type="ECO:0000313" key="11">
    <source>
        <dbReference type="EMBL" id="KRR02155.1"/>
    </source>
</evidence>
<dbReference type="PANTHER" id="PTHR43386">
    <property type="entry name" value="OLIGOPEPTIDE TRANSPORT SYSTEM PERMEASE PROTEIN APPC"/>
    <property type="match status" value="1"/>
</dbReference>
<dbReference type="PANTHER" id="PTHR43386:SF1">
    <property type="entry name" value="D,D-DIPEPTIDE TRANSPORT SYSTEM PERMEASE PROTEIN DDPC-RELATED"/>
    <property type="match status" value="1"/>
</dbReference>
<evidence type="ECO:0000256" key="6">
    <source>
        <dbReference type="ARBA" id="ARBA00022927"/>
    </source>
</evidence>
<dbReference type="Gene3D" id="1.10.3720.10">
    <property type="entry name" value="MetI-like"/>
    <property type="match status" value="1"/>
</dbReference>
<dbReference type="AlphaFoldDB" id="A0A0R3L3K4"/>
<dbReference type="InterPro" id="IPR050366">
    <property type="entry name" value="BP-dependent_transpt_permease"/>
</dbReference>
<keyword evidence="7 9" id="KW-1133">Transmembrane helix</keyword>
<dbReference type="SUPFAM" id="SSF161098">
    <property type="entry name" value="MetI-like"/>
    <property type="match status" value="1"/>
</dbReference>
<evidence type="ECO:0000256" key="4">
    <source>
        <dbReference type="ARBA" id="ARBA00022692"/>
    </source>
</evidence>
<dbReference type="STRING" id="1518501.CQ10_24120"/>
<dbReference type="PROSITE" id="PS50928">
    <property type="entry name" value="ABC_TM1"/>
    <property type="match status" value="1"/>
</dbReference>
<keyword evidence="4 9" id="KW-0812">Transmembrane</keyword>
<protein>
    <submittedName>
        <fullName evidence="11">Peptide ABC transporter permease</fullName>
    </submittedName>
</protein>
<dbReference type="GO" id="GO:0015833">
    <property type="term" value="P:peptide transport"/>
    <property type="evidence" value="ECO:0007669"/>
    <property type="project" value="UniProtKB-KW"/>
</dbReference>
<proteinExistence type="inferred from homology"/>
<feature type="transmembrane region" description="Helical" evidence="9">
    <location>
        <begin position="245"/>
        <end position="266"/>
    </location>
</feature>
<comment type="caution">
    <text evidence="11">The sequence shown here is derived from an EMBL/GenBank/DDBJ whole genome shotgun (WGS) entry which is preliminary data.</text>
</comment>
<evidence type="ECO:0000256" key="8">
    <source>
        <dbReference type="ARBA" id="ARBA00023136"/>
    </source>
</evidence>